<dbReference type="Proteomes" id="UP000800096">
    <property type="component" value="Unassembled WGS sequence"/>
</dbReference>
<protein>
    <submittedName>
        <fullName evidence="1">Uncharacterized protein</fullName>
    </submittedName>
</protein>
<sequence length="58" mass="6880">MHRRVYLILRSLSGSWTAGIVAHMQRTPVLFNQLCRRQSLRPRKYHTVALKYMEGSQH</sequence>
<dbReference type="EMBL" id="ML979132">
    <property type="protein sequence ID" value="KAF1920325.1"/>
    <property type="molecule type" value="Genomic_DNA"/>
</dbReference>
<dbReference type="AlphaFoldDB" id="A0A6A5QX47"/>
<reference evidence="1" key="1">
    <citation type="journal article" date="2020" name="Stud. Mycol.">
        <title>101 Dothideomycetes genomes: a test case for predicting lifestyles and emergence of pathogens.</title>
        <authorList>
            <person name="Haridas S."/>
            <person name="Albert R."/>
            <person name="Binder M."/>
            <person name="Bloem J."/>
            <person name="Labutti K."/>
            <person name="Salamov A."/>
            <person name="Andreopoulos B."/>
            <person name="Baker S."/>
            <person name="Barry K."/>
            <person name="Bills G."/>
            <person name="Bluhm B."/>
            <person name="Cannon C."/>
            <person name="Castanera R."/>
            <person name="Culley D."/>
            <person name="Daum C."/>
            <person name="Ezra D."/>
            <person name="Gonzalez J."/>
            <person name="Henrissat B."/>
            <person name="Kuo A."/>
            <person name="Liang C."/>
            <person name="Lipzen A."/>
            <person name="Lutzoni F."/>
            <person name="Magnuson J."/>
            <person name="Mondo S."/>
            <person name="Nolan M."/>
            <person name="Ohm R."/>
            <person name="Pangilinan J."/>
            <person name="Park H.-J."/>
            <person name="Ramirez L."/>
            <person name="Alfaro M."/>
            <person name="Sun H."/>
            <person name="Tritt A."/>
            <person name="Yoshinaga Y."/>
            <person name="Zwiers L.-H."/>
            <person name="Turgeon B."/>
            <person name="Goodwin S."/>
            <person name="Spatafora J."/>
            <person name="Crous P."/>
            <person name="Grigoriev I."/>
        </authorList>
    </citation>
    <scope>NUCLEOTIDE SEQUENCE</scope>
    <source>
        <strain evidence="1">HMLAC05119</strain>
    </source>
</reference>
<name>A0A6A5QX47_AMPQU</name>
<evidence type="ECO:0000313" key="2">
    <source>
        <dbReference type="Proteomes" id="UP000800096"/>
    </source>
</evidence>
<accession>A0A6A5QX47</accession>
<organism evidence="1 2">
    <name type="scientific">Ampelomyces quisqualis</name>
    <name type="common">Powdery mildew agent</name>
    <dbReference type="NCBI Taxonomy" id="50730"/>
    <lineage>
        <taxon>Eukaryota</taxon>
        <taxon>Fungi</taxon>
        <taxon>Dikarya</taxon>
        <taxon>Ascomycota</taxon>
        <taxon>Pezizomycotina</taxon>
        <taxon>Dothideomycetes</taxon>
        <taxon>Pleosporomycetidae</taxon>
        <taxon>Pleosporales</taxon>
        <taxon>Pleosporineae</taxon>
        <taxon>Phaeosphaeriaceae</taxon>
        <taxon>Ampelomyces</taxon>
    </lineage>
</organism>
<evidence type="ECO:0000313" key="1">
    <source>
        <dbReference type="EMBL" id="KAF1920325.1"/>
    </source>
</evidence>
<proteinExistence type="predicted"/>
<gene>
    <name evidence="1" type="ORF">BDU57DRAFT_508571</name>
</gene>
<keyword evidence="2" id="KW-1185">Reference proteome</keyword>